<evidence type="ECO:0000313" key="3">
    <source>
        <dbReference type="Proteomes" id="UP000663854"/>
    </source>
</evidence>
<dbReference type="Proteomes" id="UP000663854">
    <property type="component" value="Unassembled WGS sequence"/>
</dbReference>
<reference evidence="1" key="1">
    <citation type="submission" date="2021-02" db="EMBL/GenBank/DDBJ databases">
        <authorList>
            <person name="Nowell W R."/>
        </authorList>
    </citation>
    <scope>NUCLEOTIDE SEQUENCE</scope>
</reference>
<keyword evidence="4" id="KW-1185">Reference proteome</keyword>
<evidence type="ECO:0000313" key="2">
    <source>
        <dbReference type="EMBL" id="CAF1681515.1"/>
    </source>
</evidence>
<proteinExistence type="predicted"/>
<comment type="caution">
    <text evidence="1">The sequence shown here is derived from an EMBL/GenBank/DDBJ whole genome shotgun (WGS) entry which is preliminary data.</text>
</comment>
<evidence type="ECO:0000313" key="4">
    <source>
        <dbReference type="Proteomes" id="UP000663870"/>
    </source>
</evidence>
<organism evidence="1 3">
    <name type="scientific">Rotaria sordida</name>
    <dbReference type="NCBI Taxonomy" id="392033"/>
    <lineage>
        <taxon>Eukaryota</taxon>
        <taxon>Metazoa</taxon>
        <taxon>Spiralia</taxon>
        <taxon>Gnathifera</taxon>
        <taxon>Rotifera</taxon>
        <taxon>Eurotatoria</taxon>
        <taxon>Bdelloidea</taxon>
        <taxon>Philodinida</taxon>
        <taxon>Philodinidae</taxon>
        <taxon>Rotaria</taxon>
    </lineage>
</organism>
<evidence type="ECO:0000313" key="1">
    <source>
        <dbReference type="EMBL" id="CAF1571082.1"/>
    </source>
</evidence>
<dbReference type="AlphaFoldDB" id="A0A815YI97"/>
<accession>A0A815YI97</accession>
<protein>
    <submittedName>
        <fullName evidence="1">Uncharacterized protein</fullName>
    </submittedName>
</protein>
<sequence>MVRSGSGVVANISVDLNKPEKHNKKFCLSRVLLNDIHLLKSSMNDKSNKPVLEQITDKMEELDVDKEQSK</sequence>
<name>A0A815YI97_9BILA</name>
<dbReference type="Proteomes" id="UP000663870">
    <property type="component" value="Unassembled WGS sequence"/>
</dbReference>
<dbReference type="EMBL" id="CAJNOH010016474">
    <property type="protein sequence ID" value="CAF1571082.1"/>
    <property type="molecule type" value="Genomic_DNA"/>
</dbReference>
<gene>
    <name evidence="2" type="ORF">JXQ802_LOCUS59238</name>
    <name evidence="1" type="ORF">PYM288_LOCUS42582</name>
</gene>
<dbReference type="EMBL" id="CAJNOL010018429">
    <property type="protein sequence ID" value="CAF1681515.1"/>
    <property type="molecule type" value="Genomic_DNA"/>
</dbReference>